<comment type="caution">
    <text evidence="1">The sequence shown here is derived from an EMBL/GenBank/DDBJ whole genome shotgun (WGS) entry which is preliminary data.</text>
</comment>
<dbReference type="Proteomes" id="UP001172630">
    <property type="component" value="Unassembled WGS sequence"/>
</dbReference>
<dbReference type="RefSeq" id="WP_285884699.1">
    <property type="nucleotide sequence ID" value="NZ_JARFYN010000103.1"/>
</dbReference>
<name>A0ABT7KQ18_9HYPH</name>
<evidence type="ECO:0000313" key="1">
    <source>
        <dbReference type="EMBL" id="MDL2410731.1"/>
    </source>
</evidence>
<evidence type="ECO:0000313" key="2">
    <source>
        <dbReference type="Proteomes" id="UP001172630"/>
    </source>
</evidence>
<protein>
    <submittedName>
        <fullName evidence="1">Uncharacterized protein</fullName>
    </submittedName>
</protein>
<keyword evidence="2" id="KW-1185">Reference proteome</keyword>
<organism evidence="1 2">
    <name type="scientific">Rhizobium calliandrae</name>
    <dbReference type="NCBI Taxonomy" id="1312182"/>
    <lineage>
        <taxon>Bacteria</taxon>
        <taxon>Pseudomonadati</taxon>
        <taxon>Pseudomonadota</taxon>
        <taxon>Alphaproteobacteria</taxon>
        <taxon>Hyphomicrobiales</taxon>
        <taxon>Rhizobiaceae</taxon>
        <taxon>Rhizobium/Agrobacterium group</taxon>
        <taxon>Rhizobium</taxon>
    </lineage>
</organism>
<sequence>MQDFIARQNIERFRTLLNKVCDEEERRTLCQLLEAEEKKLADSKAAVAGKGPNDQT</sequence>
<gene>
    <name evidence="1" type="ORF">PY650_35295</name>
</gene>
<accession>A0ABT7KQ18</accession>
<proteinExistence type="predicted"/>
<dbReference type="EMBL" id="JARFYN010000103">
    <property type="protein sequence ID" value="MDL2410731.1"/>
    <property type="molecule type" value="Genomic_DNA"/>
</dbReference>
<reference evidence="1" key="1">
    <citation type="submission" date="2023-06" db="EMBL/GenBank/DDBJ databases">
        <title>Phylogenetic Diversity of Rhizobium strains.</title>
        <authorList>
            <person name="Moura F.T."/>
            <person name="Helene L.C.F."/>
            <person name="Hungria M."/>
        </authorList>
    </citation>
    <scope>NUCLEOTIDE SEQUENCE</scope>
    <source>
        <strain evidence="1">CCGE524</strain>
    </source>
</reference>